<accession>A0A4R8WBZ2</accession>
<keyword evidence="3" id="KW-1185">Reference proteome</keyword>
<sequence length="227" mass="24315">MHISDISFYRLHRAEEDRVTRALEVHRLAAERVTDLREHRRNDEGLGGGKAAESKARWKSLWTMPARGEIGKLCKETFIGQTPFKVHPPASPAGKAAAALFLVVVAFQVALAAGAPWGEASFGGSNPGVLPASLRTNSAIAVVVYVLLAAVAGTRWTGATLRRRLLYGAAALMVIGTVVNVASPSFLERIVWAPVTIALVIALWRSARHASLSNVSRNEGGIAHRAV</sequence>
<evidence type="ECO:0000313" key="2">
    <source>
        <dbReference type="EMBL" id="TFC06377.1"/>
    </source>
</evidence>
<dbReference type="EMBL" id="SOFM01000010">
    <property type="protein sequence ID" value="TFC06377.1"/>
    <property type="molecule type" value="Genomic_DNA"/>
</dbReference>
<proteinExistence type="predicted"/>
<evidence type="ECO:0000313" key="3">
    <source>
        <dbReference type="Proteomes" id="UP000297643"/>
    </source>
</evidence>
<dbReference type="Proteomes" id="UP000297643">
    <property type="component" value="Unassembled WGS sequence"/>
</dbReference>
<keyword evidence="1" id="KW-0812">Transmembrane</keyword>
<keyword evidence="1" id="KW-0472">Membrane</keyword>
<dbReference type="RefSeq" id="WP_134507359.1">
    <property type="nucleotide sequence ID" value="NZ_SOFM01000010.1"/>
</dbReference>
<name>A0A4R8WBZ2_9MICO</name>
<dbReference type="AlphaFoldDB" id="A0A4R8WBZ2"/>
<protein>
    <submittedName>
        <fullName evidence="2">Uncharacterized protein</fullName>
    </submittedName>
</protein>
<feature type="transmembrane region" description="Helical" evidence="1">
    <location>
        <begin position="97"/>
        <end position="118"/>
    </location>
</feature>
<feature type="transmembrane region" description="Helical" evidence="1">
    <location>
        <begin position="189"/>
        <end position="207"/>
    </location>
</feature>
<feature type="transmembrane region" description="Helical" evidence="1">
    <location>
        <begin position="138"/>
        <end position="158"/>
    </location>
</feature>
<organism evidence="2 3">
    <name type="scientific">Cryobacterium mannosilyticum</name>
    <dbReference type="NCBI Taxonomy" id="1259190"/>
    <lineage>
        <taxon>Bacteria</taxon>
        <taxon>Bacillati</taxon>
        <taxon>Actinomycetota</taxon>
        <taxon>Actinomycetes</taxon>
        <taxon>Micrococcales</taxon>
        <taxon>Microbacteriaceae</taxon>
        <taxon>Cryobacterium</taxon>
    </lineage>
</organism>
<evidence type="ECO:0000256" key="1">
    <source>
        <dbReference type="SAM" id="Phobius"/>
    </source>
</evidence>
<comment type="caution">
    <text evidence="2">The sequence shown here is derived from an EMBL/GenBank/DDBJ whole genome shotgun (WGS) entry which is preliminary data.</text>
</comment>
<keyword evidence="1" id="KW-1133">Transmembrane helix</keyword>
<reference evidence="2 3" key="1">
    <citation type="submission" date="2019-03" db="EMBL/GenBank/DDBJ databases">
        <title>Genomics of glacier-inhabiting Cryobacterium strains.</title>
        <authorList>
            <person name="Liu Q."/>
            <person name="Xin Y.-H."/>
        </authorList>
    </citation>
    <scope>NUCLEOTIDE SEQUENCE [LARGE SCALE GENOMIC DNA]</scope>
    <source>
        <strain evidence="2 3">RHLT2-21</strain>
    </source>
</reference>
<gene>
    <name evidence="2" type="ORF">E3O32_04665</name>
</gene>
<feature type="transmembrane region" description="Helical" evidence="1">
    <location>
        <begin position="165"/>
        <end position="183"/>
    </location>
</feature>